<evidence type="ECO:0000313" key="1">
    <source>
        <dbReference type="EMBL" id="EGZ10648.1"/>
    </source>
</evidence>
<dbReference type="InParanoid" id="G5A146"/>
<dbReference type="RefSeq" id="XP_009533393.1">
    <property type="nucleotide sequence ID" value="XM_009535098.1"/>
</dbReference>
<dbReference type="KEGG" id="psoj:PHYSODRAFT_337428"/>
<accession>G5A146</accession>
<proteinExistence type="predicted"/>
<dbReference type="EMBL" id="JH159158">
    <property type="protein sequence ID" value="EGZ10648.1"/>
    <property type="molecule type" value="Genomic_DNA"/>
</dbReference>
<sequence length="230" mass="26007">MAKKKKAGISIRAYAAASSVTARRETQTPEEREQATLQKAIDSRPINTKRKYEGYQKEFAEWSQSMGFSDGVTVTGNKLHLFLDTQVVGRESKKKKGKVIGASTVYGYVNAIVDLYNQQVANKMNTNDHPRMYKVKQLLSTVQAETTSTRKKNYTDRGVGSLLDGYQSEAQFTQICDTFFVLDDLMGRAAYLVSHFVLLRGENIRDLELADMFSQELDKEGFSRALRWSC</sequence>
<dbReference type="OMA" id="NELVNDQ"/>
<dbReference type="AlphaFoldDB" id="G5A146"/>
<name>G5A146_PHYSP</name>
<dbReference type="Proteomes" id="UP000002640">
    <property type="component" value="Unassembled WGS sequence"/>
</dbReference>
<evidence type="ECO:0000313" key="2">
    <source>
        <dbReference type="Proteomes" id="UP000002640"/>
    </source>
</evidence>
<reference evidence="1 2" key="1">
    <citation type="journal article" date="2006" name="Science">
        <title>Phytophthora genome sequences uncover evolutionary origins and mechanisms of pathogenesis.</title>
        <authorList>
            <person name="Tyler B.M."/>
            <person name="Tripathy S."/>
            <person name="Zhang X."/>
            <person name="Dehal P."/>
            <person name="Jiang R.H."/>
            <person name="Aerts A."/>
            <person name="Arredondo F.D."/>
            <person name="Baxter L."/>
            <person name="Bensasson D."/>
            <person name="Beynon J.L."/>
            <person name="Chapman J."/>
            <person name="Damasceno C.M."/>
            <person name="Dorrance A.E."/>
            <person name="Dou D."/>
            <person name="Dickerman A.W."/>
            <person name="Dubchak I.L."/>
            <person name="Garbelotto M."/>
            <person name="Gijzen M."/>
            <person name="Gordon S.G."/>
            <person name="Govers F."/>
            <person name="Grunwald N.J."/>
            <person name="Huang W."/>
            <person name="Ivors K.L."/>
            <person name="Jones R.W."/>
            <person name="Kamoun S."/>
            <person name="Krampis K."/>
            <person name="Lamour K.H."/>
            <person name="Lee M.K."/>
            <person name="McDonald W.H."/>
            <person name="Medina M."/>
            <person name="Meijer H.J."/>
            <person name="Nordberg E.K."/>
            <person name="Maclean D.J."/>
            <person name="Ospina-Giraldo M.D."/>
            <person name="Morris P.F."/>
            <person name="Phuntumart V."/>
            <person name="Putnam N.H."/>
            <person name="Rash S."/>
            <person name="Rose J.K."/>
            <person name="Sakihama Y."/>
            <person name="Salamov A.A."/>
            <person name="Savidor A."/>
            <person name="Scheuring C.F."/>
            <person name="Smith B.M."/>
            <person name="Sobral B.W."/>
            <person name="Terry A."/>
            <person name="Torto-Alalibo T.A."/>
            <person name="Win J."/>
            <person name="Xu Z."/>
            <person name="Zhang H."/>
            <person name="Grigoriev I.V."/>
            <person name="Rokhsar D.S."/>
            <person name="Boore J.L."/>
        </authorList>
    </citation>
    <scope>NUCLEOTIDE SEQUENCE [LARGE SCALE GENOMIC DNA]</scope>
    <source>
        <strain evidence="1 2">P6497</strain>
    </source>
</reference>
<protein>
    <submittedName>
        <fullName evidence="1">Uncharacterized protein</fullName>
    </submittedName>
</protein>
<dbReference type="STRING" id="1094619.G5A146"/>
<gene>
    <name evidence="1" type="ORF">PHYSODRAFT_337428</name>
</gene>
<keyword evidence="2" id="KW-1185">Reference proteome</keyword>
<organism evidence="1 2">
    <name type="scientific">Phytophthora sojae (strain P6497)</name>
    <name type="common">Soybean stem and root rot agent</name>
    <name type="synonym">Phytophthora megasperma f. sp. glycines</name>
    <dbReference type="NCBI Taxonomy" id="1094619"/>
    <lineage>
        <taxon>Eukaryota</taxon>
        <taxon>Sar</taxon>
        <taxon>Stramenopiles</taxon>
        <taxon>Oomycota</taxon>
        <taxon>Peronosporomycetes</taxon>
        <taxon>Peronosporales</taxon>
        <taxon>Peronosporaceae</taxon>
        <taxon>Phytophthora</taxon>
    </lineage>
</organism>
<dbReference type="GeneID" id="20647365"/>